<sequence>MNRTWLGLGGVAAAGTAATAVLRRRHRHRGEAEPQRWLAVTVDASPLTVGNSSELRQMLAEFGDDVEFQLSPAPGERGTEVALRPSGTRESTVFARLRGDDPRQEVRRALRDLKSRLETGDVIRPDPPTTGKPTPGGAIMRFVTRRAGGEGRL</sequence>
<protein>
    <submittedName>
        <fullName evidence="2">Uncharacterized protein</fullName>
    </submittedName>
</protein>
<dbReference type="RefSeq" id="WP_167115779.1">
    <property type="nucleotide sequence ID" value="NZ_JAANOU010000001.1"/>
</dbReference>
<organism evidence="2 3">
    <name type="scientific">Amycolatopsis viridis</name>
    <dbReference type="NCBI Taxonomy" id="185678"/>
    <lineage>
        <taxon>Bacteria</taxon>
        <taxon>Bacillati</taxon>
        <taxon>Actinomycetota</taxon>
        <taxon>Actinomycetes</taxon>
        <taxon>Pseudonocardiales</taxon>
        <taxon>Pseudonocardiaceae</taxon>
        <taxon>Amycolatopsis</taxon>
    </lineage>
</organism>
<gene>
    <name evidence="2" type="ORF">FHX46_003402</name>
</gene>
<evidence type="ECO:0000313" key="3">
    <source>
        <dbReference type="Proteomes" id="UP000754495"/>
    </source>
</evidence>
<name>A0ABX0SY54_9PSEU</name>
<evidence type="ECO:0000313" key="2">
    <source>
        <dbReference type="EMBL" id="NIH80872.1"/>
    </source>
</evidence>
<keyword evidence="3" id="KW-1185">Reference proteome</keyword>
<dbReference type="InterPro" id="IPR023393">
    <property type="entry name" value="START-like_dom_sf"/>
</dbReference>
<reference evidence="2 3" key="1">
    <citation type="submission" date="2020-03" db="EMBL/GenBank/DDBJ databases">
        <title>Sequencing the genomes of 1000 actinobacteria strains.</title>
        <authorList>
            <person name="Klenk H.-P."/>
        </authorList>
    </citation>
    <scope>NUCLEOTIDE SEQUENCE [LARGE SCALE GENOMIC DNA]</scope>
    <source>
        <strain evidence="2 3">DSM 45668</strain>
    </source>
</reference>
<accession>A0ABX0SY54</accession>
<dbReference type="Gene3D" id="3.30.530.20">
    <property type="match status" value="1"/>
</dbReference>
<evidence type="ECO:0000256" key="1">
    <source>
        <dbReference type="SAM" id="MobiDB-lite"/>
    </source>
</evidence>
<dbReference type="EMBL" id="JAANOU010000001">
    <property type="protein sequence ID" value="NIH80872.1"/>
    <property type="molecule type" value="Genomic_DNA"/>
</dbReference>
<feature type="region of interest" description="Disordered" evidence="1">
    <location>
        <begin position="69"/>
        <end position="88"/>
    </location>
</feature>
<proteinExistence type="predicted"/>
<dbReference type="Proteomes" id="UP000754495">
    <property type="component" value="Unassembled WGS sequence"/>
</dbReference>
<feature type="region of interest" description="Disordered" evidence="1">
    <location>
        <begin position="117"/>
        <end position="138"/>
    </location>
</feature>
<comment type="caution">
    <text evidence="2">The sequence shown here is derived from an EMBL/GenBank/DDBJ whole genome shotgun (WGS) entry which is preliminary data.</text>
</comment>